<dbReference type="VEuPathDB" id="MicrosporidiaDB:NBO_419g0010"/>
<dbReference type="HOGENOM" id="CLU_1797024_0_0_1"/>
<sequence length="144" mass="16416">MKFSKSLNIDNLSLITLILLLSLQLFTVCNLVIFFCCICLSIVSKRNRTVKGILIVIVYGIKTIEILKMKGGKEREEGEMEGSNVEDIKEGNNVEDTREGSFKLEDLKEEDMNEDIQEDNKEEDQPSSLNQDYNLLPLEDNNPI</sequence>
<dbReference type="EMBL" id="KB909327">
    <property type="protein sequence ID" value="EOB12523.1"/>
    <property type="molecule type" value="Genomic_DNA"/>
</dbReference>
<feature type="region of interest" description="Disordered" evidence="1">
    <location>
        <begin position="71"/>
        <end position="144"/>
    </location>
</feature>
<dbReference type="AlphaFoldDB" id="R0MI94"/>
<feature type="compositionally biased region" description="Acidic residues" evidence="1">
    <location>
        <begin position="107"/>
        <end position="122"/>
    </location>
</feature>
<keyword evidence="2" id="KW-0812">Transmembrane</keyword>
<dbReference type="Proteomes" id="UP000016927">
    <property type="component" value="Unassembled WGS sequence"/>
</dbReference>
<protein>
    <submittedName>
        <fullName evidence="3">Uncharacterized protein</fullName>
    </submittedName>
</protein>
<keyword evidence="2" id="KW-0472">Membrane</keyword>
<evidence type="ECO:0000313" key="3">
    <source>
        <dbReference type="EMBL" id="EOB12523.1"/>
    </source>
</evidence>
<evidence type="ECO:0000256" key="1">
    <source>
        <dbReference type="SAM" id="MobiDB-lite"/>
    </source>
</evidence>
<evidence type="ECO:0000313" key="4">
    <source>
        <dbReference type="Proteomes" id="UP000016927"/>
    </source>
</evidence>
<evidence type="ECO:0000256" key="2">
    <source>
        <dbReference type="SAM" id="Phobius"/>
    </source>
</evidence>
<accession>R0MI94</accession>
<reference evidence="3 4" key="1">
    <citation type="journal article" date="2013" name="BMC Genomics">
        <title>Comparative genomics of parasitic silkworm microsporidia reveal an association between genome expansion and host adaptation.</title>
        <authorList>
            <person name="Pan G."/>
            <person name="Xu J."/>
            <person name="Li T."/>
            <person name="Xia Q."/>
            <person name="Liu S.L."/>
            <person name="Zhang G."/>
            <person name="Li S."/>
            <person name="Li C."/>
            <person name="Liu H."/>
            <person name="Yang L."/>
            <person name="Liu T."/>
            <person name="Zhang X."/>
            <person name="Wu Z."/>
            <person name="Fan W."/>
            <person name="Dang X."/>
            <person name="Xiang H."/>
            <person name="Tao M."/>
            <person name="Li Y."/>
            <person name="Hu J."/>
            <person name="Li Z."/>
            <person name="Lin L."/>
            <person name="Luo J."/>
            <person name="Geng L."/>
            <person name="Wang L."/>
            <person name="Long M."/>
            <person name="Wan Y."/>
            <person name="He N."/>
            <person name="Zhang Z."/>
            <person name="Lu C."/>
            <person name="Keeling P.J."/>
            <person name="Wang J."/>
            <person name="Xiang Z."/>
            <person name="Zhou Z."/>
        </authorList>
    </citation>
    <scope>NUCLEOTIDE SEQUENCE [LARGE SCALE GENOMIC DNA]</scope>
    <source>
        <strain evidence="4">CQ1 / CVCC 102059</strain>
    </source>
</reference>
<organism evidence="3 4">
    <name type="scientific">Nosema bombycis (strain CQ1 / CVCC 102059)</name>
    <name type="common">Microsporidian parasite</name>
    <name type="synonym">Pebrine of silkworm</name>
    <dbReference type="NCBI Taxonomy" id="578461"/>
    <lineage>
        <taxon>Eukaryota</taxon>
        <taxon>Fungi</taxon>
        <taxon>Fungi incertae sedis</taxon>
        <taxon>Microsporidia</taxon>
        <taxon>Nosematidae</taxon>
        <taxon>Nosema</taxon>
    </lineage>
</organism>
<keyword evidence="2" id="KW-1133">Transmembrane helix</keyword>
<name>R0MI94_NOSB1</name>
<proteinExistence type="predicted"/>
<keyword evidence="4" id="KW-1185">Reference proteome</keyword>
<feature type="compositionally biased region" description="Basic and acidic residues" evidence="1">
    <location>
        <begin position="86"/>
        <end position="106"/>
    </location>
</feature>
<feature type="transmembrane region" description="Helical" evidence="2">
    <location>
        <begin position="12"/>
        <end position="43"/>
    </location>
</feature>
<gene>
    <name evidence="3" type="ORF">NBO_419g0010</name>
</gene>